<feature type="transmembrane region" description="Helical" evidence="2">
    <location>
        <begin position="22"/>
        <end position="44"/>
    </location>
</feature>
<keyword evidence="2" id="KW-0472">Membrane</keyword>
<dbReference type="EMBL" id="JAAMPI010001568">
    <property type="protein sequence ID" value="KAF4624735.1"/>
    <property type="molecule type" value="Genomic_DNA"/>
</dbReference>
<comment type="caution">
    <text evidence="3">The sequence shown here is derived from an EMBL/GenBank/DDBJ whole genome shotgun (WGS) entry which is preliminary data.</text>
</comment>
<evidence type="ECO:0000313" key="4">
    <source>
        <dbReference type="Proteomes" id="UP000566819"/>
    </source>
</evidence>
<feature type="transmembrane region" description="Helical" evidence="2">
    <location>
        <begin position="70"/>
        <end position="92"/>
    </location>
</feature>
<accession>A0A8H4VY88</accession>
<gene>
    <name evidence="3" type="ORF">G7Y89_g13434</name>
</gene>
<feature type="transmembrane region" description="Helical" evidence="2">
    <location>
        <begin position="134"/>
        <end position="156"/>
    </location>
</feature>
<keyword evidence="2" id="KW-1133">Transmembrane helix</keyword>
<proteinExistence type="predicted"/>
<evidence type="ECO:0000313" key="3">
    <source>
        <dbReference type="EMBL" id="KAF4624735.1"/>
    </source>
</evidence>
<name>A0A8H4VY88_9HELO</name>
<protein>
    <submittedName>
        <fullName evidence="3">Uncharacterized protein</fullName>
    </submittedName>
</protein>
<feature type="transmembrane region" description="Helical" evidence="2">
    <location>
        <begin position="406"/>
        <end position="428"/>
    </location>
</feature>
<evidence type="ECO:0000256" key="1">
    <source>
        <dbReference type="SAM" id="MobiDB-lite"/>
    </source>
</evidence>
<feature type="region of interest" description="Disordered" evidence="1">
    <location>
        <begin position="486"/>
        <end position="507"/>
    </location>
</feature>
<reference evidence="3 4" key="1">
    <citation type="submission" date="2020-03" db="EMBL/GenBank/DDBJ databases">
        <title>Draft Genome Sequence of Cudoniella acicularis.</title>
        <authorList>
            <person name="Buettner E."/>
            <person name="Kellner H."/>
        </authorList>
    </citation>
    <scope>NUCLEOTIDE SEQUENCE [LARGE SCALE GENOMIC DNA]</scope>
    <source>
        <strain evidence="3 4">DSM 108380</strain>
    </source>
</reference>
<dbReference type="OrthoDB" id="5340195at2759"/>
<organism evidence="3 4">
    <name type="scientific">Cudoniella acicularis</name>
    <dbReference type="NCBI Taxonomy" id="354080"/>
    <lineage>
        <taxon>Eukaryota</taxon>
        <taxon>Fungi</taxon>
        <taxon>Dikarya</taxon>
        <taxon>Ascomycota</taxon>
        <taxon>Pezizomycotina</taxon>
        <taxon>Leotiomycetes</taxon>
        <taxon>Helotiales</taxon>
        <taxon>Tricladiaceae</taxon>
        <taxon>Cudoniella</taxon>
    </lineage>
</organism>
<dbReference type="Proteomes" id="UP000566819">
    <property type="component" value="Unassembled WGS sequence"/>
</dbReference>
<keyword evidence="4" id="KW-1185">Reference proteome</keyword>
<feature type="compositionally biased region" description="Basic and acidic residues" evidence="1">
    <location>
        <begin position="497"/>
        <end position="507"/>
    </location>
</feature>
<dbReference type="PANTHER" id="PTHR35041:SF6">
    <property type="entry name" value="FORMYLMETHIONINE DEFORMYLASE-LIKE PROTEIN-RELATED"/>
    <property type="match status" value="1"/>
</dbReference>
<evidence type="ECO:0000256" key="2">
    <source>
        <dbReference type="SAM" id="Phobius"/>
    </source>
</evidence>
<sequence>MTFNNSENDSPKRTKRRLDLRAPMKMVGFMLAGLGLAIIHHFYYASLRDSEALSDTGLYIWNTGSQEWKIRYGTALAFVSKTAMAAAISYAYQEHLWRTLQKKAITIRGLDAASIVLDNLSSLFNAEYISKAKIGAVLVVLTWLLPLSTLVAPATLTVKPYTRLADSIMPVPVLNLSGHSEVDTYGIQRGRLLNIVLSRLALTTALQQSIVPIPVIVPNSSYNLSFSGPSLKCETPNTQNITDLINEAVNTGDMGLDYDLPPDIAYSPRAWRSLYYRSDFLWLWAAQAPYVCTIQRTSFVATFATFADSQRIDKDYQWAWEELVTTDFYYDQLMAELIPFFTGYVGLTREETVVNMTTAELMEEFSRNMTLSLFSVEQAWSSTPQNTTVRTATQLNVFAYNERNLLLAYGLAFCACLGSVAVGLRAYYLNGTSYNSSFSSIVSTTRNSTLDILTEGRPLGPGKLDKNIEQTQLIFGILDNKEKGGLPRSGFGLPSEIRPEKRGKPYW</sequence>
<dbReference type="PANTHER" id="PTHR35041">
    <property type="entry name" value="MEDIATOR OF RNA POLYMERASE II TRANSCRIPTION SUBUNIT 1"/>
    <property type="match status" value="1"/>
</dbReference>
<dbReference type="AlphaFoldDB" id="A0A8H4VY88"/>
<keyword evidence="2" id="KW-0812">Transmembrane</keyword>